<evidence type="ECO:0000313" key="1">
    <source>
        <dbReference type="Proteomes" id="UP000036681"/>
    </source>
</evidence>
<sequence>MDAFVDKWDNKYINFLTDIYDTMRQGADTRIFFYEIFQPAYTIRRGRCFKTAVALYQKSLDELGKFRVQLRKPAVMNFSRAPESAFEMFSTNKSRQEMSLKSNLNVSR</sequence>
<dbReference type="WBParaSite" id="ALUE_0000066301-mRNA-1">
    <property type="protein sequence ID" value="ALUE_0000066301-mRNA-1"/>
    <property type="gene ID" value="ALUE_0000066301"/>
</dbReference>
<reference evidence="2" key="1">
    <citation type="submission" date="2017-02" db="UniProtKB">
        <authorList>
            <consortium name="WormBaseParasite"/>
        </authorList>
    </citation>
    <scope>IDENTIFICATION</scope>
</reference>
<protein>
    <submittedName>
        <fullName evidence="2">DOCKER domain-containing protein</fullName>
    </submittedName>
</protein>
<dbReference type="AlphaFoldDB" id="A0A0M3HGL8"/>
<keyword evidence="1" id="KW-1185">Reference proteome</keyword>
<proteinExistence type="predicted"/>
<dbReference type="Proteomes" id="UP000036681">
    <property type="component" value="Unplaced"/>
</dbReference>
<organism evidence="1 2">
    <name type="scientific">Ascaris lumbricoides</name>
    <name type="common">Giant roundworm</name>
    <dbReference type="NCBI Taxonomy" id="6252"/>
    <lineage>
        <taxon>Eukaryota</taxon>
        <taxon>Metazoa</taxon>
        <taxon>Ecdysozoa</taxon>
        <taxon>Nematoda</taxon>
        <taxon>Chromadorea</taxon>
        <taxon>Rhabditida</taxon>
        <taxon>Spirurina</taxon>
        <taxon>Ascaridomorpha</taxon>
        <taxon>Ascaridoidea</taxon>
        <taxon>Ascarididae</taxon>
        <taxon>Ascaris</taxon>
    </lineage>
</organism>
<name>A0A0M3HGL8_ASCLU</name>
<accession>A0A0M3HGL8</accession>
<evidence type="ECO:0000313" key="2">
    <source>
        <dbReference type="WBParaSite" id="ALUE_0000066301-mRNA-1"/>
    </source>
</evidence>